<dbReference type="CDD" id="cd07018">
    <property type="entry name" value="S49_SppA_67K_type"/>
    <property type="match status" value="1"/>
</dbReference>
<proteinExistence type="inferred from homology"/>
<gene>
    <name evidence="10" type="ORF">IW15_21680</name>
</gene>
<evidence type="ECO:0000256" key="7">
    <source>
        <dbReference type="PIRSR" id="PIRSR001217-1"/>
    </source>
</evidence>
<dbReference type="SUPFAM" id="SSF52096">
    <property type="entry name" value="ClpP/crotonase"/>
    <property type="match status" value="2"/>
</dbReference>
<dbReference type="PANTHER" id="PTHR33209">
    <property type="entry name" value="PROTEASE 4"/>
    <property type="match status" value="1"/>
</dbReference>
<keyword evidence="8" id="KW-0812">Transmembrane</keyword>
<dbReference type="InterPro" id="IPR004635">
    <property type="entry name" value="Pept_S49_SppA"/>
</dbReference>
<comment type="caution">
    <text evidence="10">The sequence shown here is derived from an EMBL/GenBank/DDBJ whole genome shotgun (WGS) entry which is preliminary data.</text>
</comment>
<evidence type="ECO:0000313" key="10">
    <source>
        <dbReference type="EMBL" id="KFF10149.1"/>
    </source>
</evidence>
<keyword evidence="6 8" id="KW-0472">Membrane</keyword>
<dbReference type="eggNOG" id="COG0616">
    <property type="taxonomic scope" value="Bacteria"/>
</dbReference>
<feature type="domain" description="Peptidase S49" evidence="9">
    <location>
        <begin position="123"/>
        <end position="264"/>
    </location>
</feature>
<keyword evidence="5" id="KW-0720">Serine protease</keyword>
<evidence type="ECO:0000256" key="3">
    <source>
        <dbReference type="ARBA" id="ARBA00022670"/>
    </source>
</evidence>
<name>A0A086A0D5_9FLAO</name>
<keyword evidence="3" id="KW-0645">Protease</keyword>
<keyword evidence="8" id="KW-1133">Transmembrane helix</keyword>
<protein>
    <submittedName>
        <fullName evidence="10">Signal peptide peptidase SppA</fullName>
    </submittedName>
</protein>
<dbReference type="GO" id="GO:0016020">
    <property type="term" value="C:membrane"/>
    <property type="evidence" value="ECO:0007669"/>
    <property type="project" value="UniProtKB-SubCell"/>
</dbReference>
<dbReference type="GO" id="GO:0006465">
    <property type="term" value="P:signal peptide processing"/>
    <property type="evidence" value="ECO:0007669"/>
    <property type="project" value="InterPro"/>
</dbReference>
<evidence type="ECO:0000256" key="4">
    <source>
        <dbReference type="ARBA" id="ARBA00022801"/>
    </source>
</evidence>
<dbReference type="Gene3D" id="6.20.330.10">
    <property type="match status" value="1"/>
</dbReference>
<comment type="subcellular location">
    <subcellularLocation>
        <location evidence="1">Membrane</location>
    </subcellularLocation>
</comment>
<feature type="active site" description="Nucleophile" evidence="7">
    <location>
        <position position="383"/>
    </location>
</feature>
<feature type="domain" description="Peptidase S49" evidence="9">
    <location>
        <begin position="366"/>
        <end position="517"/>
    </location>
</feature>
<dbReference type="PANTHER" id="PTHR33209:SF1">
    <property type="entry name" value="PEPTIDASE S49 DOMAIN-CONTAINING PROTEIN"/>
    <property type="match status" value="1"/>
</dbReference>
<dbReference type="InterPro" id="IPR047272">
    <property type="entry name" value="S49_SppA_C"/>
</dbReference>
<dbReference type="Proteomes" id="UP000028705">
    <property type="component" value="Unassembled WGS sequence"/>
</dbReference>
<evidence type="ECO:0000256" key="5">
    <source>
        <dbReference type="ARBA" id="ARBA00022825"/>
    </source>
</evidence>
<dbReference type="NCBIfam" id="TIGR00706">
    <property type="entry name" value="SppA_dom"/>
    <property type="match status" value="1"/>
</dbReference>
<evidence type="ECO:0000256" key="2">
    <source>
        <dbReference type="ARBA" id="ARBA00008683"/>
    </source>
</evidence>
<dbReference type="Gene3D" id="3.90.226.10">
    <property type="entry name" value="2-enoyl-CoA Hydratase, Chain A, domain 1"/>
    <property type="match status" value="3"/>
</dbReference>
<evidence type="ECO:0000256" key="1">
    <source>
        <dbReference type="ARBA" id="ARBA00004370"/>
    </source>
</evidence>
<dbReference type="RefSeq" id="WP_034715307.1">
    <property type="nucleotide sequence ID" value="NZ_JPRH01000013.1"/>
</dbReference>
<reference evidence="10 11" key="1">
    <citation type="submission" date="2014-07" db="EMBL/GenBank/DDBJ databases">
        <title>Genome of Chryseobacterium soli DSM 19298.</title>
        <authorList>
            <person name="Stropko S.J."/>
            <person name="Pipes S.E."/>
            <person name="Newman J."/>
        </authorList>
    </citation>
    <scope>NUCLEOTIDE SEQUENCE [LARGE SCALE GENOMIC DNA]</scope>
    <source>
        <strain evidence="10 11">DSM 19298</strain>
    </source>
</reference>
<evidence type="ECO:0000256" key="8">
    <source>
        <dbReference type="SAM" id="Phobius"/>
    </source>
</evidence>
<accession>A0A086A0D5</accession>
<keyword evidence="4" id="KW-0378">Hydrolase</keyword>
<dbReference type="Pfam" id="PF01343">
    <property type="entry name" value="Peptidase_S49"/>
    <property type="match status" value="2"/>
</dbReference>
<dbReference type="InterPro" id="IPR004634">
    <property type="entry name" value="Pept_S49_pIV"/>
</dbReference>
<dbReference type="InterPro" id="IPR002142">
    <property type="entry name" value="Peptidase_S49"/>
</dbReference>
<evidence type="ECO:0000313" key="11">
    <source>
        <dbReference type="Proteomes" id="UP000028705"/>
    </source>
</evidence>
<dbReference type="CDD" id="cd07023">
    <property type="entry name" value="S49_Sppa_N_C"/>
    <property type="match status" value="1"/>
</dbReference>
<dbReference type="PIRSF" id="PIRSF001217">
    <property type="entry name" value="Protease_4_SppA"/>
    <property type="match status" value="1"/>
</dbReference>
<organism evidence="10 11">
    <name type="scientific">Chryseobacterium soli</name>
    <dbReference type="NCBI Taxonomy" id="445961"/>
    <lineage>
        <taxon>Bacteria</taxon>
        <taxon>Pseudomonadati</taxon>
        <taxon>Bacteroidota</taxon>
        <taxon>Flavobacteriia</taxon>
        <taxon>Flavobacteriales</taxon>
        <taxon>Weeksellaceae</taxon>
        <taxon>Chryseobacterium group</taxon>
        <taxon>Chryseobacterium</taxon>
    </lineage>
</organism>
<sequence length="584" mass="65076">MKSFLKNVLANIVAIVLLFVVFFFFFIMMLVFSAMGNDKSVVIKKNSILTINLKTNIIDSPTEEQVGLFNINNQNKNILLYDALEAINKAKTDDNIKGISIETDNLNAGVTQIDDLRNAIEDFKKSGKFVYAYGNAVSQSAYYLGSVADQYYLNPSGMIELKGLATEVTFFKDFADKYGIGIEVIRHGKFKSAVEPFLRNDISPENKEQLSTLLNDLWKNTSAKMAGSRKIDSTQFKTVVDSLYGMIPELGIQYKLADKLIQKTQYDEIIKAKLSLKEKEKLNKISLANYISSYSDDDKSGEKVAVLYASGSINNGDGYNDINSEKYIKYIKDLQDDDKVKAVVFRINSPGGSANASDEILFELQQLKKKKPLVVSFGDYAASGGYYIAMAADKIYSEPNTLTGSIGVFGVIPYYKDIANKNGIRSDIVATNANSQYYSALNGVSPYGVSLITRSVEGTYKRFVHFVTQNRKQTFEQIDSVGGGRVWSGTRAKQIGLVDELGTLNDAVKFAAQKAGLKSYNVASYPKKMSPFEQIFQDLNEDGISARIIKNKIGKANYEILQQITDKKLKSEVKMEMPYQIKIE</sequence>
<evidence type="ECO:0000259" key="9">
    <source>
        <dbReference type="Pfam" id="PF01343"/>
    </source>
</evidence>
<keyword evidence="11" id="KW-1185">Reference proteome</keyword>
<feature type="transmembrane region" description="Helical" evidence="8">
    <location>
        <begin position="12"/>
        <end position="35"/>
    </location>
</feature>
<dbReference type="InterPro" id="IPR029045">
    <property type="entry name" value="ClpP/crotonase-like_dom_sf"/>
</dbReference>
<feature type="active site" description="Proton donor/acceptor" evidence="7">
    <location>
        <position position="191"/>
    </location>
</feature>
<evidence type="ECO:0000256" key="6">
    <source>
        <dbReference type="ARBA" id="ARBA00023136"/>
    </source>
</evidence>
<dbReference type="AlphaFoldDB" id="A0A086A0D5"/>
<dbReference type="EMBL" id="JPRH01000013">
    <property type="protein sequence ID" value="KFF10149.1"/>
    <property type="molecule type" value="Genomic_DNA"/>
</dbReference>
<comment type="similarity">
    <text evidence="2">Belongs to the peptidase S49 family.</text>
</comment>
<dbReference type="InterPro" id="IPR047217">
    <property type="entry name" value="S49_SppA_67K_type_N"/>
</dbReference>
<dbReference type="STRING" id="445961.IW15_21680"/>
<dbReference type="NCBIfam" id="TIGR00705">
    <property type="entry name" value="SppA_67K"/>
    <property type="match status" value="1"/>
</dbReference>
<dbReference type="GO" id="GO:0008236">
    <property type="term" value="F:serine-type peptidase activity"/>
    <property type="evidence" value="ECO:0007669"/>
    <property type="project" value="UniProtKB-KW"/>
</dbReference>
<dbReference type="OrthoDB" id="9764363at2"/>